<protein>
    <submittedName>
        <fullName evidence="2">UbiA prenyltransferase family protein</fullName>
    </submittedName>
</protein>
<keyword evidence="1" id="KW-1133">Transmembrane helix</keyword>
<dbReference type="Proteomes" id="UP000192472">
    <property type="component" value="Unassembled WGS sequence"/>
</dbReference>
<sequence>MNFFWRIVLVFRWLSLDVVAGGVIFTLAISRVAGIDIQWSIPVALGCCIWLIYTLDHLIDGNSLDRDPSMKRHVFHRKYRKPIFIAFALLSCFGLRVLFFLPYQTLIYGCVLLGLVGLYFLSIWLFKIYFAKEIFIAVLYACGIYLGSFSLKPDLDMVTYLLFIQTVLMASINLLLFSYYEVGQDTQDGHQSWATHFGVVKTLNHMRFLLILLGVSIGSTFLFKLSNDQLILQMIFMGMSVILGMIYLKPTWFKQNERFRWVGDLVFLFPGMIFLF</sequence>
<accession>A0A1W2GFM0</accession>
<reference evidence="2 3" key="1">
    <citation type="submission" date="2017-04" db="EMBL/GenBank/DDBJ databases">
        <authorList>
            <person name="Afonso C.L."/>
            <person name="Miller P.J."/>
            <person name="Scott M.A."/>
            <person name="Spackman E."/>
            <person name="Goraichik I."/>
            <person name="Dimitrov K.M."/>
            <person name="Suarez D.L."/>
            <person name="Swayne D.E."/>
        </authorList>
    </citation>
    <scope>NUCLEOTIDE SEQUENCE [LARGE SCALE GENOMIC DNA]</scope>
    <source>
        <strain evidence="2 3">DSM 26133</strain>
    </source>
</reference>
<feature type="transmembrane region" description="Helical" evidence="1">
    <location>
        <begin position="206"/>
        <end position="224"/>
    </location>
</feature>
<keyword evidence="3" id="KW-1185">Reference proteome</keyword>
<dbReference type="GO" id="GO:0016740">
    <property type="term" value="F:transferase activity"/>
    <property type="evidence" value="ECO:0007669"/>
    <property type="project" value="UniProtKB-KW"/>
</dbReference>
<dbReference type="EMBL" id="FWYF01000002">
    <property type="protein sequence ID" value="SMD35460.1"/>
    <property type="molecule type" value="Genomic_DNA"/>
</dbReference>
<keyword evidence="1" id="KW-0472">Membrane</keyword>
<feature type="transmembrane region" description="Helical" evidence="1">
    <location>
        <begin position="230"/>
        <end position="247"/>
    </location>
</feature>
<dbReference type="STRING" id="692418.SAMN04488029_2532"/>
<organism evidence="2 3">
    <name type="scientific">Reichenbachiella faecimaris</name>
    <dbReference type="NCBI Taxonomy" id="692418"/>
    <lineage>
        <taxon>Bacteria</taxon>
        <taxon>Pseudomonadati</taxon>
        <taxon>Bacteroidota</taxon>
        <taxon>Cytophagia</taxon>
        <taxon>Cytophagales</taxon>
        <taxon>Reichenbachiellaceae</taxon>
        <taxon>Reichenbachiella</taxon>
    </lineage>
</organism>
<feature type="transmembrane region" description="Helical" evidence="1">
    <location>
        <begin position="106"/>
        <end position="126"/>
    </location>
</feature>
<name>A0A1W2GFM0_REIFA</name>
<evidence type="ECO:0000313" key="3">
    <source>
        <dbReference type="Proteomes" id="UP000192472"/>
    </source>
</evidence>
<feature type="transmembrane region" description="Helical" evidence="1">
    <location>
        <begin position="133"/>
        <end position="151"/>
    </location>
</feature>
<evidence type="ECO:0000313" key="2">
    <source>
        <dbReference type="EMBL" id="SMD35460.1"/>
    </source>
</evidence>
<feature type="transmembrane region" description="Helical" evidence="1">
    <location>
        <begin position="79"/>
        <end position="100"/>
    </location>
</feature>
<proteinExistence type="predicted"/>
<evidence type="ECO:0000256" key="1">
    <source>
        <dbReference type="SAM" id="Phobius"/>
    </source>
</evidence>
<gene>
    <name evidence="2" type="ORF">SAMN04488029_2532</name>
</gene>
<feature type="transmembrane region" description="Helical" evidence="1">
    <location>
        <begin position="157"/>
        <end position="177"/>
    </location>
</feature>
<feature type="transmembrane region" description="Helical" evidence="1">
    <location>
        <begin position="39"/>
        <end position="59"/>
    </location>
</feature>
<dbReference type="AlphaFoldDB" id="A0A1W2GFM0"/>
<keyword evidence="1" id="KW-0812">Transmembrane</keyword>
<feature type="transmembrane region" description="Helical" evidence="1">
    <location>
        <begin position="7"/>
        <end position="33"/>
    </location>
</feature>
<keyword evidence="2" id="KW-0808">Transferase</keyword>